<dbReference type="GO" id="GO:0005524">
    <property type="term" value="F:ATP binding"/>
    <property type="evidence" value="ECO:0007669"/>
    <property type="project" value="UniProtKB-KW"/>
</dbReference>
<feature type="transmembrane region" description="Helical" evidence="9">
    <location>
        <begin position="119"/>
        <end position="141"/>
    </location>
</feature>
<gene>
    <name evidence="11" type="ORF">H4Q31_11100</name>
</gene>
<protein>
    <recommendedName>
        <fullName evidence="2">histidine kinase</fullName>
        <ecNumber evidence="2">2.7.13.3</ecNumber>
    </recommendedName>
</protein>
<dbReference type="InterPro" id="IPR036890">
    <property type="entry name" value="HATPase_C_sf"/>
</dbReference>
<keyword evidence="5" id="KW-0547">Nucleotide-binding</keyword>
<name>A0A841THE2_9BACL</name>
<dbReference type="GO" id="GO:0016020">
    <property type="term" value="C:membrane"/>
    <property type="evidence" value="ECO:0007669"/>
    <property type="project" value="InterPro"/>
</dbReference>
<dbReference type="PANTHER" id="PTHR24421">
    <property type="entry name" value="NITRATE/NITRITE SENSOR PROTEIN NARX-RELATED"/>
    <property type="match status" value="1"/>
</dbReference>
<dbReference type="Pfam" id="PF07730">
    <property type="entry name" value="HisKA_3"/>
    <property type="match status" value="1"/>
</dbReference>
<dbReference type="InterPro" id="IPR050482">
    <property type="entry name" value="Sensor_HK_TwoCompSys"/>
</dbReference>
<feature type="domain" description="Histidine kinase" evidence="10">
    <location>
        <begin position="213"/>
        <end position="396"/>
    </location>
</feature>
<evidence type="ECO:0000256" key="6">
    <source>
        <dbReference type="ARBA" id="ARBA00022777"/>
    </source>
</evidence>
<evidence type="ECO:0000256" key="4">
    <source>
        <dbReference type="ARBA" id="ARBA00022679"/>
    </source>
</evidence>
<keyword evidence="12" id="KW-1185">Reference proteome</keyword>
<dbReference type="Gene3D" id="3.30.565.10">
    <property type="entry name" value="Histidine kinase-like ATPase, C-terminal domain"/>
    <property type="match status" value="1"/>
</dbReference>
<evidence type="ECO:0000256" key="7">
    <source>
        <dbReference type="ARBA" id="ARBA00022840"/>
    </source>
</evidence>
<keyword evidence="9" id="KW-0812">Transmembrane</keyword>
<feature type="transmembrane region" description="Helical" evidence="9">
    <location>
        <begin position="147"/>
        <end position="167"/>
    </location>
</feature>
<dbReference type="InterPro" id="IPR005467">
    <property type="entry name" value="His_kinase_dom"/>
</dbReference>
<keyword evidence="3" id="KW-0597">Phosphoprotein</keyword>
<accession>A0A841THE2</accession>
<dbReference type="PROSITE" id="PS50109">
    <property type="entry name" value="HIS_KIN"/>
    <property type="match status" value="1"/>
</dbReference>
<feature type="transmembrane region" description="Helical" evidence="9">
    <location>
        <begin position="12"/>
        <end position="31"/>
    </location>
</feature>
<dbReference type="Pfam" id="PF02518">
    <property type="entry name" value="HATPase_c"/>
    <property type="match status" value="1"/>
</dbReference>
<comment type="caution">
    <text evidence="11">The sequence shown here is derived from an EMBL/GenBank/DDBJ whole genome shotgun (WGS) entry which is preliminary data.</text>
</comment>
<comment type="catalytic activity">
    <reaction evidence="1">
        <text>ATP + protein L-histidine = ADP + protein N-phospho-L-histidine.</text>
        <dbReference type="EC" id="2.7.13.3"/>
    </reaction>
</comment>
<dbReference type="EC" id="2.7.13.3" evidence="2"/>
<evidence type="ECO:0000256" key="3">
    <source>
        <dbReference type="ARBA" id="ARBA00022553"/>
    </source>
</evidence>
<keyword evidence="9" id="KW-1133">Transmembrane helix</keyword>
<evidence type="ECO:0000256" key="9">
    <source>
        <dbReference type="SAM" id="Phobius"/>
    </source>
</evidence>
<evidence type="ECO:0000259" key="10">
    <source>
        <dbReference type="PROSITE" id="PS50109"/>
    </source>
</evidence>
<evidence type="ECO:0000313" key="12">
    <source>
        <dbReference type="Proteomes" id="UP000574133"/>
    </source>
</evidence>
<dbReference type="RefSeq" id="WP_185179145.1">
    <property type="nucleotide sequence ID" value="NZ_CBCSEP010000017.1"/>
</dbReference>
<evidence type="ECO:0000256" key="2">
    <source>
        <dbReference type="ARBA" id="ARBA00012438"/>
    </source>
</evidence>
<proteinExistence type="predicted"/>
<dbReference type="Gene3D" id="1.20.5.1930">
    <property type="match status" value="1"/>
</dbReference>
<evidence type="ECO:0000256" key="8">
    <source>
        <dbReference type="ARBA" id="ARBA00023012"/>
    </source>
</evidence>
<dbReference type="InterPro" id="IPR011712">
    <property type="entry name" value="Sig_transdc_His_kin_sub3_dim/P"/>
</dbReference>
<keyword evidence="8" id="KW-0902">Two-component regulatory system</keyword>
<dbReference type="SUPFAM" id="SSF55874">
    <property type="entry name" value="ATPase domain of HSP90 chaperone/DNA topoisomerase II/histidine kinase"/>
    <property type="match status" value="1"/>
</dbReference>
<keyword evidence="7" id="KW-0067">ATP-binding</keyword>
<keyword evidence="6 11" id="KW-0418">Kinase</keyword>
<keyword evidence="9" id="KW-0472">Membrane</keyword>
<keyword evidence="4" id="KW-0808">Transferase</keyword>
<dbReference type="InterPro" id="IPR003594">
    <property type="entry name" value="HATPase_dom"/>
</dbReference>
<dbReference type="EMBL" id="JACJVN010000039">
    <property type="protein sequence ID" value="MBB6677871.1"/>
    <property type="molecule type" value="Genomic_DNA"/>
</dbReference>
<feature type="transmembrane region" description="Helical" evidence="9">
    <location>
        <begin position="43"/>
        <end position="68"/>
    </location>
</feature>
<dbReference type="PANTHER" id="PTHR24421:SF10">
    <property type="entry name" value="NITRATE_NITRITE SENSOR PROTEIN NARQ"/>
    <property type="match status" value="1"/>
</dbReference>
<reference evidence="11 12" key="1">
    <citation type="submission" date="2020-08" db="EMBL/GenBank/DDBJ databases">
        <title>Cohnella phylogeny.</title>
        <authorList>
            <person name="Dunlap C."/>
        </authorList>
    </citation>
    <scope>NUCLEOTIDE SEQUENCE [LARGE SCALE GENOMIC DNA]</scope>
    <source>
        <strain evidence="11 12">DSM 103658</strain>
    </source>
</reference>
<dbReference type="AlphaFoldDB" id="A0A841THE2"/>
<evidence type="ECO:0000256" key="1">
    <source>
        <dbReference type="ARBA" id="ARBA00000085"/>
    </source>
</evidence>
<evidence type="ECO:0000313" key="11">
    <source>
        <dbReference type="EMBL" id="MBB6677871.1"/>
    </source>
</evidence>
<dbReference type="GO" id="GO:0000155">
    <property type="term" value="F:phosphorelay sensor kinase activity"/>
    <property type="evidence" value="ECO:0007669"/>
    <property type="project" value="InterPro"/>
</dbReference>
<dbReference type="Proteomes" id="UP000574133">
    <property type="component" value="Unassembled WGS sequence"/>
</dbReference>
<dbReference type="GO" id="GO:0046983">
    <property type="term" value="F:protein dimerization activity"/>
    <property type="evidence" value="ECO:0007669"/>
    <property type="project" value="InterPro"/>
</dbReference>
<sequence>MTSALPHRHWFDYVFLSIRTLWFLAGVNYIVSNPGNYNHGSHLLGAAGMLGVALSFFFIIYLVPLVLYMRQRRLTVYPVIAEMALSGAFNCFFEGNSTNEFAFYNLPALAMAYMSGSRLGIGLAVSSVVATPLLASLVWGFGLESAVNIIVDGLIFLAIGYSFRKLVSSFFQIKRMNGIIGEQNRTLELYANQIEQLTLTQERSRLSRELHDTVGHTFTTTITGMDAVYYLIDADREEAKRSLRELLDVTRSGLDEVRRHIHQIAPEGEERSLTLVLSGIAREFASFTDTAVDYDAEGEEYPVPENVRTALVRCVQEALTNAKKHGFATAIRIRLTYHPDRLQLIVKDNGAGTNQLVEGFGLHAMGERISNAHGSLHVASSPGYGVTIECHIPALWRAEIRQSEGA</sequence>
<evidence type="ECO:0000256" key="5">
    <source>
        <dbReference type="ARBA" id="ARBA00022741"/>
    </source>
</evidence>
<organism evidence="11 12">
    <name type="scientific">Cohnella lubricantis</name>
    <dbReference type="NCBI Taxonomy" id="2163172"/>
    <lineage>
        <taxon>Bacteria</taxon>
        <taxon>Bacillati</taxon>
        <taxon>Bacillota</taxon>
        <taxon>Bacilli</taxon>
        <taxon>Bacillales</taxon>
        <taxon>Paenibacillaceae</taxon>
        <taxon>Cohnella</taxon>
    </lineage>
</organism>
<dbReference type="CDD" id="cd16917">
    <property type="entry name" value="HATPase_UhpB-NarQ-NarX-like"/>
    <property type="match status" value="1"/>
</dbReference>